<dbReference type="EMBL" id="FNZA01000002">
    <property type="protein sequence ID" value="SEI90583.1"/>
    <property type="molecule type" value="Genomic_DNA"/>
</dbReference>
<feature type="chain" id="PRO_5011754470" evidence="1">
    <location>
        <begin position="28"/>
        <end position="594"/>
    </location>
</feature>
<name>A0A1H6UDU3_9DEIO</name>
<protein>
    <submittedName>
        <fullName evidence="2">Uncharacterized protein</fullName>
    </submittedName>
</protein>
<reference evidence="3" key="1">
    <citation type="submission" date="2016-10" db="EMBL/GenBank/DDBJ databases">
        <authorList>
            <person name="Varghese N."/>
            <person name="Submissions S."/>
        </authorList>
    </citation>
    <scope>NUCLEOTIDE SEQUENCE [LARGE SCALE GENOMIC DNA]</scope>
    <source>
        <strain evidence="3">CGMCC 1.10218</strain>
    </source>
</reference>
<evidence type="ECO:0000256" key="1">
    <source>
        <dbReference type="SAM" id="SignalP"/>
    </source>
</evidence>
<sequence>MKRKRMGALSAGLLALGSGALGTGARAATLADALPAGALVTLETQNAKGAFDRLLGVGADLGAIFGEEAEVQGALDGVREVLAGSLAQEGTVGVFAVGQPGQPFMPQVLGVTRATGAAADVFADLVGEKKGARVGNFTFHRQGSLFVGMAQGLVYFSSDKALLMGYLGRLSGKDAPRLGTSPAYTVPTRLLGAPELSMYLNFSATAKVVRSQLARIRLPRLLSPLVDALDTLGQYAGGLTTTKEGLSAVSAQVVNREGKDTPLARMLTHQTTFSVQDIVPADAESVRASACAPESGAYTARWLTRLDLFEPFGFLTDSQLASHLERSGQYLGDECAQVTLAGGARAGLQLDDPLASLNSAVFYHRVRDRAAAVAHLPEYAASVNQAIAGLGASLDRLIKEEGGLPGAALPGGLNTQAATDAALSGLGDVGKAVGSLKMVYGFRGDYLVIAFRDAALQAALDPARPALGADPAFRAAGLPLTGAGWQFGRNLPDFSPEEFSSAILGAAPPVTERAEPAPRETPPEANLTPEEQAALDELDALLAGGGTRSGGADAVTEQVGAVVSNLINRYDGMNMSKSLRGNVVLGKANVLYRW</sequence>
<dbReference type="RefSeq" id="WP_143068309.1">
    <property type="nucleotide sequence ID" value="NZ_FNZA01000002.1"/>
</dbReference>
<dbReference type="STRING" id="856736.SAMN04488058_102185"/>
<proteinExistence type="predicted"/>
<accession>A0A1H6UDU3</accession>
<evidence type="ECO:0000313" key="2">
    <source>
        <dbReference type="EMBL" id="SEI90583.1"/>
    </source>
</evidence>
<keyword evidence="3" id="KW-1185">Reference proteome</keyword>
<gene>
    <name evidence="2" type="ORF">SAMN04488058_102185</name>
</gene>
<keyword evidence="1" id="KW-0732">Signal</keyword>
<evidence type="ECO:0000313" key="3">
    <source>
        <dbReference type="Proteomes" id="UP000199223"/>
    </source>
</evidence>
<dbReference type="OrthoDB" id="58785at2"/>
<dbReference type="AlphaFoldDB" id="A0A1H6UDU3"/>
<organism evidence="2 3">
    <name type="scientific">Deinococcus reticulitermitis</name>
    <dbReference type="NCBI Taxonomy" id="856736"/>
    <lineage>
        <taxon>Bacteria</taxon>
        <taxon>Thermotogati</taxon>
        <taxon>Deinococcota</taxon>
        <taxon>Deinococci</taxon>
        <taxon>Deinococcales</taxon>
        <taxon>Deinococcaceae</taxon>
        <taxon>Deinococcus</taxon>
    </lineage>
</organism>
<feature type="signal peptide" evidence="1">
    <location>
        <begin position="1"/>
        <end position="27"/>
    </location>
</feature>
<dbReference type="Proteomes" id="UP000199223">
    <property type="component" value="Unassembled WGS sequence"/>
</dbReference>